<comment type="subunit">
    <text evidence="9">Homodimer.</text>
</comment>
<dbReference type="PANTHER" id="PTHR43285">
    <property type="entry name" value="ANTHRANILATE PHOSPHORIBOSYLTRANSFERASE"/>
    <property type="match status" value="1"/>
</dbReference>
<evidence type="ECO:0000313" key="13">
    <source>
        <dbReference type="Proteomes" id="UP000555552"/>
    </source>
</evidence>
<name>A0A849BZQ2_9ACTN</name>
<keyword evidence="3 9" id="KW-0328">Glycosyltransferase</keyword>
<dbReference type="RefSeq" id="WP_171202779.1">
    <property type="nucleotide sequence ID" value="NZ_BAAANP010000008.1"/>
</dbReference>
<feature type="binding site" evidence="9">
    <location>
        <position position="87"/>
    </location>
    <ligand>
        <name>5-phospho-alpha-D-ribose 1-diphosphate</name>
        <dbReference type="ChEBI" id="CHEBI:58017"/>
    </ligand>
</feature>
<dbReference type="Pfam" id="PF02885">
    <property type="entry name" value="Glycos_trans_3N"/>
    <property type="match status" value="1"/>
</dbReference>
<evidence type="ECO:0000259" key="11">
    <source>
        <dbReference type="Pfam" id="PF02885"/>
    </source>
</evidence>
<comment type="cofactor">
    <cofactor evidence="9">
        <name>Mg(2+)</name>
        <dbReference type="ChEBI" id="CHEBI:18420"/>
    </cofactor>
    <text evidence="9">Binds 2 magnesium ions per monomer.</text>
</comment>
<protein>
    <recommendedName>
        <fullName evidence="9">Anthranilate phosphoribosyltransferase</fullName>
        <ecNumber evidence="9">2.4.2.18</ecNumber>
    </recommendedName>
</protein>
<feature type="binding site" evidence="9">
    <location>
        <position position="232"/>
    </location>
    <ligand>
        <name>Mg(2+)</name>
        <dbReference type="ChEBI" id="CHEBI:18420"/>
        <label>1</label>
    </ligand>
</feature>
<dbReference type="InterPro" id="IPR017459">
    <property type="entry name" value="Glycosyl_Trfase_fam3_N_dom"/>
</dbReference>
<comment type="catalytic activity">
    <reaction evidence="7 9">
        <text>N-(5-phospho-beta-D-ribosyl)anthranilate + diphosphate = 5-phospho-alpha-D-ribose 1-diphosphate + anthranilate</text>
        <dbReference type="Rhea" id="RHEA:11768"/>
        <dbReference type="ChEBI" id="CHEBI:16567"/>
        <dbReference type="ChEBI" id="CHEBI:18277"/>
        <dbReference type="ChEBI" id="CHEBI:33019"/>
        <dbReference type="ChEBI" id="CHEBI:58017"/>
        <dbReference type="EC" id="2.4.2.18"/>
    </reaction>
</comment>
<feature type="domain" description="Glycosyl transferase family 3 N-terminal" evidence="11">
    <location>
        <begin position="12"/>
        <end position="73"/>
    </location>
</feature>
<dbReference type="GO" id="GO:0005829">
    <property type="term" value="C:cytosol"/>
    <property type="evidence" value="ECO:0007669"/>
    <property type="project" value="TreeGrafter"/>
</dbReference>
<feature type="binding site" evidence="9">
    <location>
        <begin position="97"/>
        <end position="100"/>
    </location>
    <ligand>
        <name>5-phospho-alpha-D-ribose 1-diphosphate</name>
        <dbReference type="ChEBI" id="CHEBI:58017"/>
    </ligand>
</feature>
<organism evidence="12 13">
    <name type="scientific">Pseudokineococcus marinus</name>
    <dbReference type="NCBI Taxonomy" id="351215"/>
    <lineage>
        <taxon>Bacteria</taxon>
        <taxon>Bacillati</taxon>
        <taxon>Actinomycetota</taxon>
        <taxon>Actinomycetes</taxon>
        <taxon>Kineosporiales</taxon>
        <taxon>Kineosporiaceae</taxon>
        <taxon>Pseudokineococcus</taxon>
    </lineage>
</organism>
<feature type="domain" description="Glycosyl transferase family 3" evidence="10">
    <location>
        <begin position="81"/>
        <end position="342"/>
    </location>
</feature>
<feature type="binding site" evidence="9">
    <location>
        <begin position="90"/>
        <end position="91"/>
    </location>
    <ligand>
        <name>5-phospho-alpha-D-ribose 1-diphosphate</name>
        <dbReference type="ChEBI" id="CHEBI:58017"/>
    </ligand>
</feature>
<proteinExistence type="inferred from homology"/>
<comment type="similarity">
    <text evidence="8">In the C-terminal section; belongs to the anthranilate phosphoribosyltransferase family.</text>
</comment>
<sequence length="355" mass="35823">MDPDTGTPAWRDLTARLLGGEDLSARDTAWAMGEVMSGSAPPVPLAGFLVALRAKGESVAELTGLAEAMLAAAVPLEVPGRCLDVVGTGGDLASTVNLSTMAALVAAGAGERVVKHGNRAASSACGTADVLEELGVALDVPPARVGELAVEVGITFCFAPVFHPSMRHAAPVRRELGVPTAFNLLGPLTNPARPAAGAVGVADARMAPLVAGVLAGRGCDALVVRGGDGLDELTTTAPSAVWWARRGDDDAAGDHEVVHERVDAVDLGLDRARPEDLRGGGPAENAAVVRDLLAGRRGPVRDAVLLNAAAALVAAEGGGGDLRARLAAGLERAAAAVDSGAAADLLERWVLASRS</sequence>
<evidence type="ECO:0000256" key="9">
    <source>
        <dbReference type="HAMAP-Rule" id="MF_00211"/>
    </source>
</evidence>
<comment type="similarity">
    <text evidence="9">Belongs to the anthranilate phosphoribosyltransferase family.</text>
</comment>
<feature type="binding site" evidence="9">
    <location>
        <position position="95"/>
    </location>
    <ligand>
        <name>5-phospho-alpha-D-ribose 1-diphosphate</name>
        <dbReference type="ChEBI" id="CHEBI:58017"/>
    </ligand>
</feature>
<dbReference type="Pfam" id="PF00591">
    <property type="entry name" value="Glycos_transf_3"/>
    <property type="match status" value="1"/>
</dbReference>
<feature type="binding site" evidence="9">
    <location>
        <position position="127"/>
    </location>
    <ligand>
        <name>5-phospho-alpha-D-ribose 1-diphosphate</name>
        <dbReference type="ChEBI" id="CHEBI:58017"/>
    </ligand>
</feature>
<evidence type="ECO:0000256" key="1">
    <source>
        <dbReference type="ARBA" id="ARBA00004907"/>
    </source>
</evidence>
<keyword evidence="9" id="KW-0479">Metal-binding</keyword>
<keyword evidence="13" id="KW-1185">Reference proteome</keyword>
<feature type="binding site" evidence="9">
    <location>
        <position position="232"/>
    </location>
    <ligand>
        <name>Mg(2+)</name>
        <dbReference type="ChEBI" id="CHEBI:18420"/>
        <label>2</label>
    </ligand>
</feature>
<reference evidence="12 13" key="1">
    <citation type="submission" date="2020-05" db="EMBL/GenBank/DDBJ databases">
        <title>MicrobeNet Type strains.</title>
        <authorList>
            <person name="Nicholson A.C."/>
        </authorList>
    </citation>
    <scope>NUCLEOTIDE SEQUENCE [LARGE SCALE GENOMIC DNA]</scope>
    <source>
        <strain evidence="12 13">JCM 14547</strain>
    </source>
</reference>
<keyword evidence="5 9" id="KW-0822">Tryptophan biosynthesis</keyword>
<keyword evidence="9" id="KW-0460">Magnesium</keyword>
<dbReference type="UniPathway" id="UPA00035">
    <property type="reaction ID" value="UER00041"/>
</dbReference>
<gene>
    <name evidence="9 12" type="primary">trpD</name>
    <name evidence="12" type="ORF">HLB09_07540</name>
</gene>
<dbReference type="SUPFAM" id="SSF47648">
    <property type="entry name" value="Nucleoside phosphorylase/phosphoribosyltransferase N-terminal domain"/>
    <property type="match status" value="1"/>
</dbReference>
<accession>A0A849BZQ2</accession>
<comment type="function">
    <text evidence="9">Catalyzes the transfer of the phosphoribosyl group of 5-phosphorylribose-1-pyrophosphate (PRPP) to anthranilate to yield N-(5'-phosphoribosyl)-anthranilate (PRA).</text>
</comment>
<dbReference type="Proteomes" id="UP000555552">
    <property type="component" value="Unassembled WGS sequence"/>
</dbReference>
<dbReference type="EC" id="2.4.2.18" evidence="9"/>
<feature type="binding site" evidence="9">
    <location>
        <position position="118"/>
    </location>
    <ligand>
        <name>anthranilate</name>
        <dbReference type="ChEBI" id="CHEBI:16567"/>
        <label>1</label>
    </ligand>
</feature>
<feature type="binding site" evidence="9">
    <location>
        <position position="231"/>
    </location>
    <ligand>
        <name>Mg(2+)</name>
        <dbReference type="ChEBI" id="CHEBI:18420"/>
        <label>2</label>
    </ligand>
</feature>
<evidence type="ECO:0000256" key="4">
    <source>
        <dbReference type="ARBA" id="ARBA00022679"/>
    </source>
</evidence>
<dbReference type="NCBIfam" id="TIGR01245">
    <property type="entry name" value="trpD"/>
    <property type="match status" value="1"/>
</dbReference>
<keyword evidence="6 9" id="KW-0057">Aromatic amino acid biosynthesis</keyword>
<comment type="caution">
    <text evidence="9">Lacks conserved residue(s) required for the propagation of feature annotation.</text>
</comment>
<dbReference type="InterPro" id="IPR036320">
    <property type="entry name" value="Glycosyl_Trfase_fam3_N_dom_sf"/>
</dbReference>
<feature type="binding site" evidence="9">
    <location>
        <begin position="115"/>
        <end position="123"/>
    </location>
    <ligand>
        <name>5-phospho-alpha-D-ribose 1-diphosphate</name>
        <dbReference type="ChEBI" id="CHEBI:58017"/>
    </ligand>
</feature>
<evidence type="ECO:0000256" key="2">
    <source>
        <dbReference type="ARBA" id="ARBA00022605"/>
    </source>
</evidence>
<dbReference type="InterPro" id="IPR005940">
    <property type="entry name" value="Anthranilate_Pribosyl_Tfrase"/>
</dbReference>
<dbReference type="Gene3D" id="3.40.1030.10">
    <property type="entry name" value="Nucleoside phosphorylase/phosphoribosyltransferase catalytic domain"/>
    <property type="match status" value="1"/>
</dbReference>
<dbReference type="InterPro" id="IPR035902">
    <property type="entry name" value="Nuc_phospho_transferase"/>
</dbReference>
<dbReference type="InterPro" id="IPR000312">
    <property type="entry name" value="Glycosyl_Trfase_fam3"/>
</dbReference>
<feature type="binding site" evidence="9">
    <location>
        <position position="99"/>
    </location>
    <ligand>
        <name>Mg(2+)</name>
        <dbReference type="ChEBI" id="CHEBI:18420"/>
        <label>1</label>
    </ligand>
</feature>
<evidence type="ECO:0000256" key="5">
    <source>
        <dbReference type="ARBA" id="ARBA00022822"/>
    </source>
</evidence>
<feature type="binding site" evidence="9">
    <location>
        <position position="87"/>
    </location>
    <ligand>
        <name>anthranilate</name>
        <dbReference type="ChEBI" id="CHEBI:16567"/>
        <label>1</label>
    </ligand>
</feature>
<feature type="binding site" evidence="9">
    <location>
        <position position="173"/>
    </location>
    <ligand>
        <name>anthranilate</name>
        <dbReference type="ChEBI" id="CHEBI:16567"/>
        <label>2</label>
    </ligand>
</feature>
<dbReference type="AlphaFoldDB" id="A0A849BZQ2"/>
<dbReference type="GO" id="GO:0000287">
    <property type="term" value="F:magnesium ion binding"/>
    <property type="evidence" value="ECO:0007669"/>
    <property type="project" value="UniProtKB-UniRule"/>
</dbReference>
<dbReference type="GO" id="GO:0004048">
    <property type="term" value="F:anthranilate phosphoribosyltransferase activity"/>
    <property type="evidence" value="ECO:0007669"/>
    <property type="project" value="UniProtKB-UniRule"/>
</dbReference>
<keyword evidence="2 9" id="KW-0028">Amino-acid biosynthesis</keyword>
<dbReference type="HAMAP" id="MF_00211">
    <property type="entry name" value="TrpD"/>
    <property type="match status" value="1"/>
</dbReference>
<dbReference type="PANTHER" id="PTHR43285:SF2">
    <property type="entry name" value="ANTHRANILATE PHOSPHORIBOSYLTRANSFERASE"/>
    <property type="match status" value="1"/>
</dbReference>
<dbReference type="Gene3D" id="1.20.970.10">
    <property type="entry name" value="Transferase, Pyrimidine Nucleoside Phosphorylase, Chain C"/>
    <property type="match status" value="1"/>
</dbReference>
<evidence type="ECO:0000256" key="8">
    <source>
        <dbReference type="ARBA" id="ARBA00061188"/>
    </source>
</evidence>
<dbReference type="EMBL" id="JABEMA010000083">
    <property type="protein sequence ID" value="NNH22948.1"/>
    <property type="molecule type" value="Genomic_DNA"/>
</dbReference>
<dbReference type="SUPFAM" id="SSF52418">
    <property type="entry name" value="Nucleoside phosphorylase/phosphoribosyltransferase catalytic domain"/>
    <property type="match status" value="1"/>
</dbReference>
<dbReference type="GO" id="GO:0000162">
    <property type="term" value="P:L-tryptophan biosynthetic process"/>
    <property type="evidence" value="ECO:0007669"/>
    <property type="project" value="UniProtKB-UniRule"/>
</dbReference>
<dbReference type="FunFam" id="3.40.1030.10:FF:000002">
    <property type="entry name" value="Anthranilate phosphoribosyltransferase"/>
    <property type="match status" value="1"/>
</dbReference>
<keyword evidence="4 9" id="KW-0808">Transferase</keyword>
<evidence type="ECO:0000256" key="6">
    <source>
        <dbReference type="ARBA" id="ARBA00023141"/>
    </source>
</evidence>
<evidence type="ECO:0000259" key="10">
    <source>
        <dbReference type="Pfam" id="PF00591"/>
    </source>
</evidence>
<comment type="caution">
    <text evidence="12">The sequence shown here is derived from an EMBL/GenBank/DDBJ whole genome shotgun (WGS) entry which is preliminary data.</text>
</comment>
<evidence type="ECO:0000313" key="12">
    <source>
        <dbReference type="EMBL" id="NNH22948.1"/>
    </source>
</evidence>
<evidence type="ECO:0000256" key="3">
    <source>
        <dbReference type="ARBA" id="ARBA00022676"/>
    </source>
</evidence>
<evidence type="ECO:0000256" key="7">
    <source>
        <dbReference type="ARBA" id="ARBA00052328"/>
    </source>
</evidence>
<comment type="pathway">
    <text evidence="1 9">Amino-acid biosynthesis; L-tryptophan biosynthesis; L-tryptophan from chorismate: step 2/5.</text>
</comment>